<reference evidence="1" key="2">
    <citation type="submission" date="2016-06" db="EMBL/GenBank/DDBJ databases">
        <title>The genome of a short-lived fish provides insights into sex chromosome evolution and the genetic control of aging.</title>
        <authorList>
            <person name="Reichwald K."/>
            <person name="Felder M."/>
            <person name="Petzold A."/>
            <person name="Koch P."/>
            <person name="Groth M."/>
            <person name="Platzer M."/>
        </authorList>
    </citation>
    <scope>NUCLEOTIDE SEQUENCE</scope>
    <source>
        <tissue evidence="1">Brain</tissue>
    </source>
</reference>
<name>A0A1A8KHR8_NOTKU</name>
<dbReference type="EMBL" id="HAEE01011788">
    <property type="protein sequence ID" value="SBR31838.1"/>
    <property type="molecule type" value="Transcribed_RNA"/>
</dbReference>
<reference evidence="1" key="1">
    <citation type="submission" date="2016-05" db="EMBL/GenBank/DDBJ databases">
        <authorList>
            <person name="Lavstsen T."/>
            <person name="Jespersen J.S."/>
        </authorList>
    </citation>
    <scope>NUCLEOTIDE SEQUENCE</scope>
    <source>
        <tissue evidence="1">Brain</tissue>
    </source>
</reference>
<organism evidence="1">
    <name type="scientific">Nothobranchius kuhntae</name>
    <name type="common">Beira killifish</name>
    <dbReference type="NCBI Taxonomy" id="321403"/>
    <lineage>
        <taxon>Eukaryota</taxon>
        <taxon>Metazoa</taxon>
        <taxon>Chordata</taxon>
        <taxon>Craniata</taxon>
        <taxon>Vertebrata</taxon>
        <taxon>Euteleostomi</taxon>
        <taxon>Actinopterygii</taxon>
        <taxon>Neopterygii</taxon>
        <taxon>Teleostei</taxon>
        <taxon>Neoteleostei</taxon>
        <taxon>Acanthomorphata</taxon>
        <taxon>Ovalentaria</taxon>
        <taxon>Atherinomorphae</taxon>
        <taxon>Cyprinodontiformes</taxon>
        <taxon>Nothobranchiidae</taxon>
        <taxon>Nothobranchius</taxon>
    </lineage>
</organism>
<feature type="non-terminal residue" evidence="1">
    <location>
        <position position="36"/>
    </location>
</feature>
<feature type="non-terminal residue" evidence="1">
    <location>
        <position position="1"/>
    </location>
</feature>
<dbReference type="AlphaFoldDB" id="A0A1A8KHR8"/>
<gene>
    <name evidence="1" type="primary">Nfu_g_1_014001</name>
</gene>
<protein>
    <submittedName>
        <fullName evidence="1">Uncharacterized protein</fullName>
    </submittedName>
</protein>
<evidence type="ECO:0000313" key="1">
    <source>
        <dbReference type="EMBL" id="SBR31838.1"/>
    </source>
</evidence>
<proteinExistence type="predicted"/>
<sequence length="36" mass="4504">KFYEIYPTNVRHFFSTMLHFIYIKINSWNRPGQKLN</sequence>
<accession>A0A1A8KHR8</accession>